<gene>
    <name evidence="2" type="ORF">SAMN04487946_10536</name>
</gene>
<evidence type="ECO:0000313" key="2">
    <source>
        <dbReference type="EMBL" id="SDX99582.1"/>
    </source>
</evidence>
<dbReference type="Proteomes" id="UP000199170">
    <property type="component" value="Unassembled WGS sequence"/>
</dbReference>
<name>A0A1H3G8D5_9EURY</name>
<proteinExistence type="predicted"/>
<dbReference type="OrthoDB" id="339605at2157"/>
<keyword evidence="3" id="KW-1185">Reference proteome</keyword>
<dbReference type="EMBL" id="FNPB01000005">
    <property type="protein sequence ID" value="SDX99582.1"/>
    <property type="molecule type" value="Genomic_DNA"/>
</dbReference>
<accession>A0A1H3G8D5</accession>
<dbReference type="InterPro" id="IPR058491">
    <property type="entry name" value="DUF8178"/>
</dbReference>
<feature type="transmembrane region" description="Helical" evidence="1">
    <location>
        <begin position="9"/>
        <end position="28"/>
    </location>
</feature>
<evidence type="ECO:0000256" key="1">
    <source>
        <dbReference type="SAM" id="Phobius"/>
    </source>
</evidence>
<keyword evidence="1" id="KW-1133">Transmembrane helix</keyword>
<reference evidence="3" key="1">
    <citation type="submission" date="2016-10" db="EMBL/GenBank/DDBJ databases">
        <authorList>
            <person name="Varghese N."/>
            <person name="Submissions S."/>
        </authorList>
    </citation>
    <scope>NUCLEOTIDE SEQUENCE [LARGE SCALE GENOMIC DNA]</scope>
    <source>
        <strain evidence="3">CGMCC 1.10118</strain>
    </source>
</reference>
<sequence length="62" mass="6395">MGLFDSTRVLVGIALMIVGTLLFLPGIFPGTSQLFTYALVPAAALLTLGTWLVGTSESGPVV</sequence>
<dbReference type="RefSeq" id="WP_089766877.1">
    <property type="nucleotide sequence ID" value="NZ_FNPB01000005.1"/>
</dbReference>
<protein>
    <submittedName>
        <fullName evidence="2">Uncharacterized protein</fullName>
    </submittedName>
</protein>
<feature type="transmembrane region" description="Helical" evidence="1">
    <location>
        <begin position="34"/>
        <end position="54"/>
    </location>
</feature>
<dbReference type="Pfam" id="PF26546">
    <property type="entry name" value="DUF8178"/>
    <property type="match status" value="1"/>
</dbReference>
<evidence type="ECO:0000313" key="3">
    <source>
        <dbReference type="Proteomes" id="UP000199170"/>
    </source>
</evidence>
<dbReference type="AlphaFoldDB" id="A0A1H3G8D5"/>
<organism evidence="2 3">
    <name type="scientific">Halobellus clavatus</name>
    <dbReference type="NCBI Taxonomy" id="660517"/>
    <lineage>
        <taxon>Archaea</taxon>
        <taxon>Methanobacteriati</taxon>
        <taxon>Methanobacteriota</taxon>
        <taxon>Stenosarchaea group</taxon>
        <taxon>Halobacteria</taxon>
        <taxon>Halobacteriales</taxon>
        <taxon>Haloferacaceae</taxon>
        <taxon>Halobellus</taxon>
    </lineage>
</organism>
<keyword evidence="1" id="KW-0472">Membrane</keyword>
<keyword evidence="1" id="KW-0812">Transmembrane</keyword>